<dbReference type="Gene3D" id="3.30.470.20">
    <property type="entry name" value="ATP-grasp fold, B domain"/>
    <property type="match status" value="1"/>
</dbReference>
<dbReference type="Proteomes" id="UP000253941">
    <property type="component" value="Unassembled WGS sequence"/>
</dbReference>
<dbReference type="PANTHER" id="PTHR43585:SF2">
    <property type="entry name" value="ATP-GRASP ENZYME FSQD"/>
    <property type="match status" value="1"/>
</dbReference>
<proteinExistence type="predicted"/>
<dbReference type="InterPro" id="IPR011761">
    <property type="entry name" value="ATP-grasp"/>
</dbReference>
<evidence type="ECO:0000313" key="6">
    <source>
        <dbReference type="EMBL" id="RDD62999.1"/>
    </source>
</evidence>
<dbReference type="GO" id="GO:0008716">
    <property type="term" value="F:D-alanine-D-alanine ligase activity"/>
    <property type="evidence" value="ECO:0007669"/>
    <property type="project" value="InterPro"/>
</dbReference>
<dbReference type="Pfam" id="PF07478">
    <property type="entry name" value="Dala_Dala_lig_C"/>
    <property type="match status" value="1"/>
</dbReference>
<evidence type="ECO:0000256" key="1">
    <source>
        <dbReference type="ARBA" id="ARBA00022598"/>
    </source>
</evidence>
<evidence type="ECO:0000256" key="4">
    <source>
        <dbReference type="PROSITE-ProRule" id="PRU00409"/>
    </source>
</evidence>
<keyword evidence="3 4" id="KW-0067">ATP-binding</keyword>
<dbReference type="Gene3D" id="3.30.1490.20">
    <property type="entry name" value="ATP-grasp fold, A domain"/>
    <property type="match status" value="1"/>
</dbReference>
<dbReference type="PANTHER" id="PTHR43585">
    <property type="entry name" value="FUMIPYRROLE BIOSYNTHESIS PROTEIN C"/>
    <property type="match status" value="1"/>
</dbReference>
<comment type="caution">
    <text evidence="6">The sequence shown here is derived from an EMBL/GenBank/DDBJ whole genome shotgun (WGS) entry which is preliminary data.</text>
</comment>
<dbReference type="InterPro" id="IPR013815">
    <property type="entry name" value="ATP_grasp_subdomain_1"/>
</dbReference>
<dbReference type="PROSITE" id="PS50975">
    <property type="entry name" value="ATP_GRASP"/>
    <property type="match status" value="1"/>
</dbReference>
<keyword evidence="1" id="KW-0436">Ligase</keyword>
<sequence>MPVGDRFIVFLIYTREDVPLRLDEAFLTSHADCHIHLITTERVTFSNGCRARSAAALVPHRFKTTSDINVESVRRIIRRVVGNSSRPFEIITLSESAVDMTGKIKLELGLVDRDFSRFVDKDKMKREASLAGVATPRYVLFDRDRFLENRQSYTTDVVDRVGLPCFAKPIDLYGAMESKKINSLEELESWASTCMRRDLTFEIDEFIDGTVYQCDSIVCDGVSEFCQVSVSSRPWSEIYHGHNVGLRTVRSEDTTTRRVKAVAERINRHFMRGMSGVTCLEVFVREDEIVFLEIAYRPAGAGIASSPYFTRSSNVRMNESHILAQVNPRWRPRALFMNYVGWVIIPLPPRGGKLREITVPPVSCQIETYWNVEIDKNITENDGINSYAGAVLLWSRDYQELTEAYESILDKCALHVEAGT</sequence>
<evidence type="ECO:0000259" key="5">
    <source>
        <dbReference type="PROSITE" id="PS50975"/>
    </source>
</evidence>
<name>A0A369TCG5_9PROT</name>
<keyword evidence="2 4" id="KW-0547">Nucleotide-binding</keyword>
<dbReference type="GO" id="GO:0046872">
    <property type="term" value="F:metal ion binding"/>
    <property type="evidence" value="ECO:0007669"/>
    <property type="project" value="InterPro"/>
</dbReference>
<evidence type="ECO:0000256" key="3">
    <source>
        <dbReference type="ARBA" id="ARBA00022840"/>
    </source>
</evidence>
<dbReference type="InterPro" id="IPR011095">
    <property type="entry name" value="Dala_Dala_lig_C"/>
</dbReference>
<accession>A0A369TCG5</accession>
<dbReference type="EMBL" id="QPMH01000003">
    <property type="protein sequence ID" value="RDD62999.1"/>
    <property type="molecule type" value="Genomic_DNA"/>
</dbReference>
<gene>
    <name evidence="6" type="ORF">DRB17_04285</name>
</gene>
<feature type="domain" description="ATP-grasp" evidence="5">
    <location>
        <begin position="125"/>
        <end position="326"/>
    </location>
</feature>
<evidence type="ECO:0000256" key="2">
    <source>
        <dbReference type="ARBA" id="ARBA00022741"/>
    </source>
</evidence>
<evidence type="ECO:0000313" key="7">
    <source>
        <dbReference type="Proteomes" id="UP000253941"/>
    </source>
</evidence>
<dbReference type="AlphaFoldDB" id="A0A369TCG5"/>
<reference evidence="6 7" key="1">
    <citation type="submission" date="2018-07" db="EMBL/GenBank/DDBJ databases">
        <title>Venubactetium sediminum gen. nov., sp. nov., isolated from a marine solar saltern.</title>
        <authorList>
            <person name="Wang S."/>
        </authorList>
    </citation>
    <scope>NUCLEOTIDE SEQUENCE [LARGE SCALE GENOMIC DNA]</scope>
    <source>
        <strain evidence="6 7">WD2A32</strain>
    </source>
</reference>
<protein>
    <recommendedName>
        <fullName evidence="5">ATP-grasp domain-containing protein</fullName>
    </recommendedName>
</protein>
<dbReference type="InterPro" id="IPR052032">
    <property type="entry name" value="ATP-dep_AA_Ligase"/>
</dbReference>
<dbReference type="RefSeq" id="WP_114580950.1">
    <property type="nucleotide sequence ID" value="NZ_QPMH01000003.1"/>
</dbReference>
<dbReference type="SUPFAM" id="SSF56059">
    <property type="entry name" value="Glutathione synthetase ATP-binding domain-like"/>
    <property type="match status" value="1"/>
</dbReference>
<dbReference type="GO" id="GO:0005524">
    <property type="term" value="F:ATP binding"/>
    <property type="evidence" value="ECO:0007669"/>
    <property type="project" value="UniProtKB-UniRule"/>
</dbReference>
<organism evidence="6 7">
    <name type="scientific">Ferruginivarius sediminum</name>
    <dbReference type="NCBI Taxonomy" id="2661937"/>
    <lineage>
        <taxon>Bacteria</taxon>
        <taxon>Pseudomonadati</taxon>
        <taxon>Pseudomonadota</taxon>
        <taxon>Alphaproteobacteria</taxon>
        <taxon>Rhodospirillales</taxon>
        <taxon>Rhodospirillaceae</taxon>
        <taxon>Ferruginivarius</taxon>
    </lineage>
</organism>
<keyword evidence="7" id="KW-1185">Reference proteome</keyword>